<feature type="transmembrane region" description="Helical" evidence="1">
    <location>
        <begin position="93"/>
        <end position="117"/>
    </location>
</feature>
<reference evidence="2" key="1">
    <citation type="submission" date="2019-11" db="EMBL/GenBank/DDBJ databases">
        <title>Draft genome sequence of Mycoplasma hominis strain MH-1.</title>
        <authorList>
            <person name="Ruan Z."/>
            <person name="Zhang J."/>
            <person name="Xie X."/>
        </authorList>
    </citation>
    <scope>NUCLEOTIDE SEQUENCE</scope>
    <source>
        <strain evidence="2">MH-1</strain>
    </source>
</reference>
<accession>A0A6A8Q1R5</accession>
<gene>
    <name evidence="2" type="ORF">GLX26_01795</name>
</gene>
<keyword evidence="1" id="KW-1133">Transmembrane helix</keyword>
<dbReference type="RefSeq" id="WP_020002699.1">
    <property type="nucleotide sequence ID" value="NZ_CP055149.1"/>
</dbReference>
<dbReference type="EMBL" id="WMLC01000024">
    <property type="protein sequence ID" value="MTH75845.1"/>
    <property type="molecule type" value="Genomic_DNA"/>
</dbReference>
<name>A0A6A8Q1R5_METHO</name>
<evidence type="ECO:0000313" key="2">
    <source>
        <dbReference type="EMBL" id="MTH75845.1"/>
    </source>
</evidence>
<organism evidence="2">
    <name type="scientific">Metamycoplasma hominis</name>
    <name type="common">Mycoplasma hominis</name>
    <dbReference type="NCBI Taxonomy" id="2098"/>
    <lineage>
        <taxon>Bacteria</taxon>
        <taxon>Bacillati</taxon>
        <taxon>Mycoplasmatota</taxon>
        <taxon>Mycoplasmoidales</taxon>
        <taxon>Metamycoplasmataceae</taxon>
        <taxon>Metamycoplasma</taxon>
    </lineage>
</organism>
<feature type="transmembrane region" description="Helical" evidence="1">
    <location>
        <begin position="12"/>
        <end position="33"/>
    </location>
</feature>
<dbReference type="AlphaFoldDB" id="A0A6A8Q1R5"/>
<keyword evidence="1" id="KW-0812">Transmembrane</keyword>
<sequence>MNKKISFSQMILNLVAFVCFIVLIWSIVANISFKFTYEKNFQNPISVYETNKFNMINRVLTTFLVLYILFTIASISLNIYVSIILFKNKYAKLFLLSLASVLVSRIIGIFCGIILLLNKRLSTSKC</sequence>
<evidence type="ECO:0000256" key="1">
    <source>
        <dbReference type="SAM" id="Phobius"/>
    </source>
</evidence>
<feature type="transmembrane region" description="Helical" evidence="1">
    <location>
        <begin position="64"/>
        <end position="86"/>
    </location>
</feature>
<protein>
    <submittedName>
        <fullName evidence="2">Uncharacterized protein</fullName>
    </submittedName>
</protein>
<proteinExistence type="predicted"/>
<comment type="caution">
    <text evidence="2">The sequence shown here is derived from an EMBL/GenBank/DDBJ whole genome shotgun (WGS) entry which is preliminary data.</text>
</comment>
<keyword evidence="1" id="KW-0472">Membrane</keyword>